<evidence type="ECO:0000259" key="6">
    <source>
        <dbReference type="PROSITE" id="PS50043"/>
    </source>
</evidence>
<feature type="transmembrane region" description="Helical" evidence="5">
    <location>
        <begin position="256"/>
        <end position="280"/>
    </location>
</feature>
<sequence>MRADAGFHLKEVSGFSGHRPFVPRGRSLIVLREARLHHCGIGFVWIWVYAMYETPAFYPHREGVGINADPSWLASAVSVALALFAFGLWFSRRRPSHERAIGWIGSVLVVLGTLLSAVSIGEGAAGFVDACAGTMSGVGTALLMLMWCSALSRLTIGQAELGICLSTALPLVGALVFPYLDGAVGMAAVSSLPVISAALLSMTIEDASVHEGASSSDDGADVRLSIAGFLRAMMVVAVVYAITGCLGVFQDVKGDALFVWGIDVPTILGTGLGIVLVFSFVQFSHATDFTELFRWLAPLLTVALAFFPWDGRVMPIASSTILSMADTAMQAISLLCLVAIVKRRIADAYGAAGLCLGSIQLGVLVGNVAGARAIDSVRMLPDGMFALAFVLMCVLACSQVLLARTESQPPGSSSTYARVRFPAFGTAWETVGAGEFRTAVSRSHTRACLDEEGQSSAGRSEQGRALRDEDASLTHEEEIDMRCAQLADEFGLSLREQEVLGYLGRGRSQPYIRDQLVLSKNTVASHVKHIYAKLGVHSKQEVIDLFE</sequence>
<feature type="compositionally biased region" description="Basic and acidic residues" evidence="4">
    <location>
        <begin position="461"/>
        <end position="470"/>
    </location>
</feature>
<dbReference type="EMBL" id="ACUX02000016">
    <property type="protein sequence ID" value="EEZ60873.1"/>
    <property type="molecule type" value="Genomic_DNA"/>
</dbReference>
<protein>
    <submittedName>
        <fullName evidence="7">Transcriptional regulator, LuxR family</fullName>
    </submittedName>
</protein>
<evidence type="ECO:0000256" key="2">
    <source>
        <dbReference type="ARBA" id="ARBA00023125"/>
    </source>
</evidence>
<dbReference type="PRINTS" id="PR00038">
    <property type="entry name" value="HTHLUXR"/>
</dbReference>
<dbReference type="Proteomes" id="UP000006001">
    <property type="component" value="Unassembled WGS sequence"/>
</dbReference>
<feature type="transmembrane region" description="Helical" evidence="5">
    <location>
        <begin position="159"/>
        <end position="177"/>
    </location>
</feature>
<feature type="transmembrane region" description="Helical" evidence="5">
    <location>
        <begin position="321"/>
        <end position="341"/>
    </location>
</feature>
<feature type="transmembrane region" description="Helical" evidence="5">
    <location>
        <begin position="34"/>
        <end position="52"/>
    </location>
</feature>
<keyword evidence="8" id="KW-1185">Reference proteome</keyword>
<dbReference type="GO" id="GO:0006355">
    <property type="term" value="P:regulation of DNA-templated transcription"/>
    <property type="evidence" value="ECO:0007669"/>
    <property type="project" value="InterPro"/>
</dbReference>
<dbReference type="SMART" id="SM00421">
    <property type="entry name" value="HTH_LUXR"/>
    <property type="match status" value="1"/>
</dbReference>
<keyword evidence="2" id="KW-0238">DNA-binding</keyword>
<keyword evidence="5" id="KW-0812">Transmembrane</keyword>
<dbReference type="CDD" id="cd06170">
    <property type="entry name" value="LuxR_C_like"/>
    <property type="match status" value="1"/>
</dbReference>
<evidence type="ECO:0000256" key="3">
    <source>
        <dbReference type="ARBA" id="ARBA00023163"/>
    </source>
</evidence>
<feature type="transmembrane region" description="Helical" evidence="5">
    <location>
        <begin position="348"/>
        <end position="371"/>
    </location>
</feature>
<keyword evidence="1" id="KW-0805">Transcription regulation</keyword>
<gene>
    <name evidence="7" type="ORF">HMPREF0762_01681</name>
</gene>
<dbReference type="PROSITE" id="PS50043">
    <property type="entry name" value="HTH_LUXR_2"/>
    <property type="match status" value="1"/>
</dbReference>
<dbReference type="AlphaFoldDB" id="D0WIK6"/>
<dbReference type="PANTHER" id="PTHR44688">
    <property type="entry name" value="DNA-BINDING TRANSCRIPTIONAL ACTIVATOR DEVR_DOSR"/>
    <property type="match status" value="1"/>
</dbReference>
<dbReference type="InterPro" id="IPR016032">
    <property type="entry name" value="Sig_transdc_resp-reg_C-effctor"/>
</dbReference>
<dbReference type="HOGENOM" id="CLU_027066_3_0_11"/>
<keyword evidence="3" id="KW-0804">Transcription</keyword>
<keyword evidence="5" id="KW-1133">Transmembrane helix</keyword>
<name>D0WIK6_SLAES</name>
<dbReference type="GO" id="GO:0003677">
    <property type="term" value="F:DNA binding"/>
    <property type="evidence" value="ECO:0007669"/>
    <property type="project" value="UniProtKB-KW"/>
</dbReference>
<accession>D0WIK6</accession>
<feature type="transmembrane region" description="Helical" evidence="5">
    <location>
        <begin position="383"/>
        <end position="403"/>
    </location>
</feature>
<reference evidence="7" key="1">
    <citation type="submission" date="2009-10" db="EMBL/GenBank/DDBJ databases">
        <authorList>
            <person name="Weinstock G."/>
            <person name="Sodergren E."/>
            <person name="Clifton S."/>
            <person name="Fulton L."/>
            <person name="Fulton B."/>
            <person name="Courtney L."/>
            <person name="Fronick C."/>
            <person name="Harrison M."/>
            <person name="Strong C."/>
            <person name="Farmer C."/>
            <person name="Delahaunty K."/>
            <person name="Markovic C."/>
            <person name="Hall O."/>
            <person name="Minx P."/>
            <person name="Tomlinson C."/>
            <person name="Mitreva M."/>
            <person name="Nelson J."/>
            <person name="Hou S."/>
            <person name="Wollam A."/>
            <person name="Pepin K.H."/>
            <person name="Johnson M."/>
            <person name="Bhonagiri V."/>
            <person name="Nash W.E."/>
            <person name="Warren W."/>
            <person name="Chinwalla A."/>
            <person name="Mardis E.R."/>
            <person name="Wilson R.K."/>
        </authorList>
    </citation>
    <scope>NUCLEOTIDE SEQUENCE [LARGE SCALE GENOMIC DNA]</scope>
    <source>
        <strain evidence="7">ATCC 700122</strain>
    </source>
</reference>
<feature type="transmembrane region" description="Helical" evidence="5">
    <location>
        <begin position="224"/>
        <end position="250"/>
    </location>
</feature>
<feature type="region of interest" description="Disordered" evidence="4">
    <location>
        <begin position="448"/>
        <end position="470"/>
    </location>
</feature>
<evidence type="ECO:0000256" key="4">
    <source>
        <dbReference type="SAM" id="MobiDB-lite"/>
    </source>
</evidence>
<dbReference type="Pfam" id="PF00196">
    <property type="entry name" value="GerE"/>
    <property type="match status" value="1"/>
</dbReference>
<feature type="transmembrane region" description="Helical" evidence="5">
    <location>
        <begin position="102"/>
        <end position="121"/>
    </location>
</feature>
<dbReference type="Gene3D" id="1.10.10.10">
    <property type="entry name" value="Winged helix-like DNA-binding domain superfamily/Winged helix DNA-binding domain"/>
    <property type="match status" value="1"/>
</dbReference>
<comment type="caution">
    <text evidence="7">The sequence shown here is derived from an EMBL/GenBank/DDBJ whole genome shotgun (WGS) entry which is preliminary data.</text>
</comment>
<feature type="transmembrane region" description="Helical" evidence="5">
    <location>
        <begin position="72"/>
        <end position="90"/>
    </location>
</feature>
<evidence type="ECO:0000256" key="1">
    <source>
        <dbReference type="ARBA" id="ARBA00023015"/>
    </source>
</evidence>
<evidence type="ECO:0000313" key="7">
    <source>
        <dbReference type="EMBL" id="EEZ60873.1"/>
    </source>
</evidence>
<dbReference type="eggNOG" id="COG2197">
    <property type="taxonomic scope" value="Bacteria"/>
</dbReference>
<dbReference type="STRING" id="649764.HMPREF0762_01681"/>
<dbReference type="InterPro" id="IPR000792">
    <property type="entry name" value="Tscrpt_reg_LuxR_C"/>
</dbReference>
<organism evidence="7 8">
    <name type="scientific">Slackia exigua (strain ATCC 700122 / DSM 15923 / CIP 105133 / JCM 11022 / KCTC 5966 / S-7)</name>
    <dbReference type="NCBI Taxonomy" id="649764"/>
    <lineage>
        <taxon>Bacteria</taxon>
        <taxon>Bacillati</taxon>
        <taxon>Actinomycetota</taxon>
        <taxon>Coriobacteriia</taxon>
        <taxon>Eggerthellales</taxon>
        <taxon>Eggerthellaceae</taxon>
        <taxon>Slackia</taxon>
    </lineage>
</organism>
<feature type="transmembrane region" description="Helical" evidence="5">
    <location>
        <begin position="127"/>
        <end position="147"/>
    </location>
</feature>
<proteinExistence type="predicted"/>
<dbReference type="PANTHER" id="PTHR44688:SF16">
    <property type="entry name" value="DNA-BINDING TRANSCRIPTIONAL ACTIVATOR DEVR_DOSR"/>
    <property type="match status" value="1"/>
</dbReference>
<evidence type="ECO:0000313" key="8">
    <source>
        <dbReference type="Proteomes" id="UP000006001"/>
    </source>
</evidence>
<dbReference type="InterPro" id="IPR036388">
    <property type="entry name" value="WH-like_DNA-bd_sf"/>
</dbReference>
<evidence type="ECO:0000256" key="5">
    <source>
        <dbReference type="SAM" id="Phobius"/>
    </source>
</evidence>
<feature type="domain" description="HTH luxR-type" evidence="6">
    <location>
        <begin position="485"/>
        <end position="547"/>
    </location>
</feature>
<dbReference type="SUPFAM" id="SSF46894">
    <property type="entry name" value="C-terminal effector domain of the bipartite response regulators"/>
    <property type="match status" value="1"/>
</dbReference>
<keyword evidence="5" id="KW-0472">Membrane</keyword>